<dbReference type="GO" id="GO:0030295">
    <property type="term" value="F:protein kinase activator activity"/>
    <property type="evidence" value="ECO:0007669"/>
    <property type="project" value="TreeGrafter"/>
</dbReference>
<keyword evidence="4" id="KW-0808">Transferase</keyword>
<keyword evidence="8" id="KW-0067">ATP-binding</keyword>
<evidence type="ECO:0000256" key="4">
    <source>
        <dbReference type="ARBA" id="ARBA00022679"/>
    </source>
</evidence>
<dbReference type="InterPro" id="IPR003594">
    <property type="entry name" value="HATPase_dom"/>
</dbReference>
<evidence type="ECO:0000313" key="9">
    <source>
        <dbReference type="Proteomes" id="UP001403385"/>
    </source>
</evidence>
<dbReference type="SUPFAM" id="SSF55785">
    <property type="entry name" value="PYP-like sensor domain (PAS domain)"/>
    <property type="match status" value="1"/>
</dbReference>
<keyword evidence="8" id="KW-0547">Nucleotide-binding</keyword>
<dbReference type="AlphaFoldDB" id="A0AAW9SGV9"/>
<dbReference type="InterPro" id="IPR005467">
    <property type="entry name" value="His_kinase_dom"/>
</dbReference>
<accession>A0AAW9SGV9</accession>
<dbReference type="Gene3D" id="3.30.565.10">
    <property type="entry name" value="Histidine kinase-like ATPase, C-terminal domain"/>
    <property type="match status" value="1"/>
</dbReference>
<evidence type="ECO:0000256" key="2">
    <source>
        <dbReference type="ARBA" id="ARBA00012438"/>
    </source>
</evidence>
<feature type="coiled-coil region" evidence="6">
    <location>
        <begin position="114"/>
        <end position="144"/>
    </location>
</feature>
<comment type="caution">
    <text evidence="8">The sequence shown here is derived from an EMBL/GenBank/DDBJ whole genome shotgun (WGS) entry which is preliminary data.</text>
</comment>
<dbReference type="InterPro" id="IPR003661">
    <property type="entry name" value="HisK_dim/P_dom"/>
</dbReference>
<dbReference type="CDD" id="cd00082">
    <property type="entry name" value="HisKA"/>
    <property type="match status" value="1"/>
</dbReference>
<dbReference type="SMART" id="SM00387">
    <property type="entry name" value="HATPase_c"/>
    <property type="match status" value="1"/>
</dbReference>
<dbReference type="InterPro" id="IPR050351">
    <property type="entry name" value="BphY/WalK/GraS-like"/>
</dbReference>
<dbReference type="Gene3D" id="3.30.450.20">
    <property type="entry name" value="PAS domain"/>
    <property type="match status" value="1"/>
</dbReference>
<dbReference type="Gene3D" id="1.10.287.130">
    <property type="match status" value="1"/>
</dbReference>
<dbReference type="GO" id="GO:0005524">
    <property type="term" value="F:ATP binding"/>
    <property type="evidence" value="ECO:0007669"/>
    <property type="project" value="UniProtKB-KW"/>
</dbReference>
<dbReference type="PROSITE" id="PS50109">
    <property type="entry name" value="HIS_KIN"/>
    <property type="match status" value="1"/>
</dbReference>
<dbReference type="InterPro" id="IPR036097">
    <property type="entry name" value="HisK_dim/P_sf"/>
</dbReference>
<dbReference type="PANTHER" id="PTHR42878:SF15">
    <property type="entry name" value="BACTERIOPHYTOCHROME"/>
    <property type="match status" value="1"/>
</dbReference>
<keyword evidence="3" id="KW-0597">Phosphoprotein</keyword>
<dbReference type="SUPFAM" id="SSF47384">
    <property type="entry name" value="Homodimeric domain of signal transducing histidine kinase"/>
    <property type="match status" value="1"/>
</dbReference>
<dbReference type="GO" id="GO:0000156">
    <property type="term" value="F:phosphorelay response regulator activity"/>
    <property type="evidence" value="ECO:0007669"/>
    <property type="project" value="TreeGrafter"/>
</dbReference>
<gene>
    <name evidence="8" type="ORF">AAG747_18570</name>
</gene>
<dbReference type="PANTHER" id="PTHR42878">
    <property type="entry name" value="TWO-COMPONENT HISTIDINE KINASE"/>
    <property type="match status" value="1"/>
</dbReference>
<dbReference type="SUPFAM" id="SSF55874">
    <property type="entry name" value="ATPase domain of HSP90 chaperone/DNA topoisomerase II/histidine kinase"/>
    <property type="match status" value="1"/>
</dbReference>
<feature type="domain" description="Histidine kinase" evidence="7">
    <location>
        <begin position="151"/>
        <end position="362"/>
    </location>
</feature>
<name>A0AAW9SGV9_9BACT</name>
<dbReference type="InterPro" id="IPR004358">
    <property type="entry name" value="Sig_transdc_His_kin-like_C"/>
</dbReference>
<evidence type="ECO:0000256" key="5">
    <source>
        <dbReference type="ARBA" id="ARBA00022777"/>
    </source>
</evidence>
<organism evidence="8 9">
    <name type="scientific">Rapidithrix thailandica</name>
    <dbReference type="NCBI Taxonomy" id="413964"/>
    <lineage>
        <taxon>Bacteria</taxon>
        <taxon>Pseudomonadati</taxon>
        <taxon>Bacteroidota</taxon>
        <taxon>Cytophagia</taxon>
        <taxon>Cytophagales</taxon>
        <taxon>Flammeovirgaceae</taxon>
        <taxon>Rapidithrix</taxon>
    </lineage>
</organism>
<dbReference type="GO" id="GO:0007234">
    <property type="term" value="P:osmosensory signaling via phosphorelay pathway"/>
    <property type="evidence" value="ECO:0007669"/>
    <property type="project" value="TreeGrafter"/>
</dbReference>
<proteinExistence type="predicted"/>
<evidence type="ECO:0000313" key="8">
    <source>
        <dbReference type="EMBL" id="MEN7549936.1"/>
    </source>
</evidence>
<dbReference type="GO" id="GO:0000155">
    <property type="term" value="F:phosphorelay sensor kinase activity"/>
    <property type="evidence" value="ECO:0007669"/>
    <property type="project" value="InterPro"/>
</dbReference>
<keyword evidence="6" id="KW-0175">Coiled coil</keyword>
<keyword evidence="9" id="KW-1185">Reference proteome</keyword>
<reference evidence="8 9" key="1">
    <citation type="submission" date="2024-04" db="EMBL/GenBank/DDBJ databases">
        <title>Novel genus in family Flammeovirgaceae.</title>
        <authorList>
            <person name="Nguyen T.H."/>
            <person name="Vuong T.Q."/>
            <person name="Le H."/>
            <person name="Kim S.-G."/>
        </authorList>
    </citation>
    <scope>NUCLEOTIDE SEQUENCE [LARGE SCALE GENOMIC DNA]</scope>
    <source>
        <strain evidence="8 9">JCM 23209</strain>
    </source>
</reference>
<evidence type="ECO:0000256" key="6">
    <source>
        <dbReference type="SAM" id="Coils"/>
    </source>
</evidence>
<keyword evidence="5" id="KW-0418">Kinase</keyword>
<protein>
    <recommendedName>
        <fullName evidence="2">histidine kinase</fullName>
        <ecNumber evidence="2">2.7.13.3</ecNumber>
    </recommendedName>
</protein>
<sequence length="362" mass="40836">MTTEYNTNYLRAAFFNKAQESFAIFDKDLNLIDVSEAILDSLQLQREQIIGKNICELSPGIDETEQYSMYRNVIRTGNSIVINNVQLHPKLGGHIARVRAFKLGEGLGLATLNITSLKQAIDELKLARLNLEIANEHLAQKNQELEEFSFIAAHDLKAPLTNLQGLLKVLDAGAVISQEGKPVFEKVQRVVHSMRTKLNTLNDIIALKATLREQKEKVHFGEVFSKIMHEISEQISESVVEIHADFSECPFIHYNPIQLHSVLYNLTINAIKYRHPEKQAFVKVNTCISQGKTLLIVKDNGLGFDEIKDKAKLFRLFKRVHSHVEGLGIGLYIVRSIVYSHGGSIEVNSKINQGTTFKIYLS</sequence>
<evidence type="ECO:0000256" key="3">
    <source>
        <dbReference type="ARBA" id="ARBA00022553"/>
    </source>
</evidence>
<dbReference type="InterPro" id="IPR036890">
    <property type="entry name" value="HATPase_C_sf"/>
</dbReference>
<dbReference type="EMBL" id="JBDKWZ010000011">
    <property type="protein sequence ID" value="MEN7549936.1"/>
    <property type="molecule type" value="Genomic_DNA"/>
</dbReference>
<dbReference type="PRINTS" id="PR00344">
    <property type="entry name" value="BCTRLSENSOR"/>
</dbReference>
<dbReference type="EC" id="2.7.13.3" evidence="2"/>
<dbReference type="InterPro" id="IPR035965">
    <property type="entry name" value="PAS-like_dom_sf"/>
</dbReference>
<comment type="catalytic activity">
    <reaction evidence="1">
        <text>ATP + protein L-histidine = ADP + protein N-phospho-L-histidine.</text>
        <dbReference type="EC" id="2.7.13.3"/>
    </reaction>
</comment>
<dbReference type="Proteomes" id="UP001403385">
    <property type="component" value="Unassembled WGS sequence"/>
</dbReference>
<evidence type="ECO:0000259" key="7">
    <source>
        <dbReference type="PROSITE" id="PS50109"/>
    </source>
</evidence>
<evidence type="ECO:0000256" key="1">
    <source>
        <dbReference type="ARBA" id="ARBA00000085"/>
    </source>
</evidence>
<dbReference type="RefSeq" id="WP_346822715.1">
    <property type="nucleotide sequence ID" value="NZ_JBDKWZ010000011.1"/>
</dbReference>
<dbReference type="Pfam" id="PF02518">
    <property type="entry name" value="HATPase_c"/>
    <property type="match status" value="1"/>
</dbReference>